<dbReference type="Pfam" id="PF05991">
    <property type="entry name" value="NYN_YacP"/>
    <property type="match status" value="1"/>
</dbReference>
<evidence type="ECO:0000313" key="1">
    <source>
        <dbReference type="EMBL" id="MFC3931693.1"/>
    </source>
</evidence>
<proteinExistence type="predicted"/>
<keyword evidence="2" id="KW-1185">Reference proteome</keyword>
<gene>
    <name evidence="1" type="ORF">ACFOSE_02655</name>
</gene>
<protein>
    <submittedName>
        <fullName evidence="1">NYN domain-containing protein</fullName>
    </submittedName>
</protein>
<comment type="caution">
    <text evidence="1">The sequence shown here is derived from an EMBL/GenBank/DDBJ whole genome shotgun (WGS) entry which is preliminary data.</text>
</comment>
<name>A0ABV8CZH6_9STRE</name>
<sequence length="54" mass="6194">MDGCNRIAFWQEICQLFKTNQLDTARNILLSKLSSYANFEAIKSSVFLYPICTS</sequence>
<dbReference type="EMBL" id="JBHSAC010000024">
    <property type="protein sequence ID" value="MFC3931693.1"/>
    <property type="molecule type" value="Genomic_DNA"/>
</dbReference>
<accession>A0ABV8CZH6</accession>
<dbReference type="RefSeq" id="WP_380430163.1">
    <property type="nucleotide sequence ID" value="NZ_JBHSAC010000024.1"/>
</dbReference>
<reference evidence="2" key="1">
    <citation type="journal article" date="2019" name="Int. J. Syst. Evol. Microbiol.">
        <title>The Global Catalogue of Microorganisms (GCM) 10K type strain sequencing project: providing services to taxonomists for standard genome sequencing and annotation.</title>
        <authorList>
            <consortium name="The Broad Institute Genomics Platform"/>
            <consortium name="The Broad Institute Genome Sequencing Center for Infectious Disease"/>
            <person name="Wu L."/>
            <person name="Ma J."/>
        </authorList>
    </citation>
    <scope>NUCLEOTIDE SEQUENCE [LARGE SCALE GENOMIC DNA]</scope>
    <source>
        <strain evidence="2">CCUG 58728</strain>
    </source>
</reference>
<organism evidence="1 2">
    <name type="scientific">Streptococcus dentapri</name>
    <dbReference type="NCBI Taxonomy" id="573564"/>
    <lineage>
        <taxon>Bacteria</taxon>
        <taxon>Bacillati</taxon>
        <taxon>Bacillota</taxon>
        <taxon>Bacilli</taxon>
        <taxon>Lactobacillales</taxon>
        <taxon>Streptococcaceae</taxon>
        <taxon>Streptococcus</taxon>
    </lineage>
</organism>
<evidence type="ECO:0000313" key="2">
    <source>
        <dbReference type="Proteomes" id="UP001595901"/>
    </source>
</evidence>
<dbReference type="InterPro" id="IPR010298">
    <property type="entry name" value="YacP-like"/>
</dbReference>
<dbReference type="Proteomes" id="UP001595901">
    <property type="component" value="Unassembled WGS sequence"/>
</dbReference>